<comment type="caution">
    <text evidence="4">The sequence shown here is derived from an EMBL/GenBank/DDBJ whole genome shotgun (WGS) entry which is preliminary data.</text>
</comment>
<evidence type="ECO:0000313" key="4">
    <source>
        <dbReference type="EMBL" id="HGT99232.1"/>
    </source>
</evidence>
<dbReference type="EMBL" id="DTAU01000010">
    <property type="protein sequence ID" value="HFQ78139.1"/>
    <property type="molecule type" value="Genomic_DNA"/>
</dbReference>
<dbReference type="EMBL" id="DTDH01000206">
    <property type="protein sequence ID" value="HGT99232.1"/>
    <property type="molecule type" value="Genomic_DNA"/>
</dbReference>
<feature type="region of interest" description="Disordered" evidence="1">
    <location>
        <begin position="1"/>
        <end position="30"/>
    </location>
</feature>
<evidence type="ECO:0000256" key="1">
    <source>
        <dbReference type="SAM" id="MobiDB-lite"/>
    </source>
</evidence>
<protein>
    <submittedName>
        <fullName evidence="4">Uncharacterized protein</fullName>
    </submittedName>
</protein>
<feature type="compositionally biased region" description="Polar residues" evidence="1">
    <location>
        <begin position="9"/>
        <end position="27"/>
    </location>
</feature>
<evidence type="ECO:0000313" key="3">
    <source>
        <dbReference type="EMBL" id="HFQ78139.1"/>
    </source>
</evidence>
<dbReference type="AlphaFoldDB" id="A0A7J3N063"/>
<proteinExistence type="predicted"/>
<keyword evidence="2" id="KW-0472">Membrane</keyword>
<keyword evidence="2" id="KW-1133">Transmembrane helix</keyword>
<name>A0A7J3N063_9CREN</name>
<reference evidence="4" key="1">
    <citation type="journal article" date="2020" name="mSystems">
        <title>Genome- and Community-Level Interaction Insights into Carbon Utilization and Element Cycling Functions of Hydrothermarchaeota in Hydrothermal Sediment.</title>
        <authorList>
            <person name="Zhou Z."/>
            <person name="Liu Y."/>
            <person name="Xu W."/>
            <person name="Pan J."/>
            <person name="Luo Z.H."/>
            <person name="Li M."/>
        </authorList>
    </citation>
    <scope>NUCLEOTIDE SEQUENCE [LARGE SCALE GENOMIC DNA]</scope>
    <source>
        <strain evidence="3">SpSt-629</strain>
        <strain evidence="4">SpSt-688</strain>
    </source>
</reference>
<gene>
    <name evidence="3" type="ORF">ENT99_00350</name>
    <name evidence="4" type="ORF">ENU64_07395</name>
</gene>
<accession>A0A7J3N063</accession>
<evidence type="ECO:0000256" key="2">
    <source>
        <dbReference type="SAM" id="Phobius"/>
    </source>
</evidence>
<organism evidence="4">
    <name type="scientific">Ignisphaera aggregans</name>
    <dbReference type="NCBI Taxonomy" id="334771"/>
    <lineage>
        <taxon>Archaea</taxon>
        <taxon>Thermoproteota</taxon>
        <taxon>Thermoprotei</taxon>
        <taxon>Desulfurococcales</taxon>
        <taxon>Desulfurococcaceae</taxon>
        <taxon>Ignisphaera</taxon>
    </lineage>
</organism>
<sequence>MSLDKETYSENNASTRKYTPNLDVQTQRSRESRVSYNHSLWRLVLGIALLTIAIAIAPLIPYIASLKKSRIRPYHSWQ</sequence>
<feature type="transmembrane region" description="Helical" evidence="2">
    <location>
        <begin position="40"/>
        <end position="64"/>
    </location>
</feature>
<keyword evidence="2" id="KW-0812">Transmembrane</keyword>